<dbReference type="Proteomes" id="UP000291562">
    <property type="component" value="Chromosome"/>
</dbReference>
<dbReference type="SUPFAM" id="SSF103481">
    <property type="entry name" value="Multidrug resistance efflux transporter EmrE"/>
    <property type="match status" value="2"/>
</dbReference>
<dbReference type="GO" id="GO:0016020">
    <property type="term" value="C:membrane"/>
    <property type="evidence" value="ECO:0007669"/>
    <property type="project" value="UniProtKB-SubCell"/>
</dbReference>
<dbReference type="PANTHER" id="PTHR32322:SF9">
    <property type="entry name" value="AMINO-ACID METABOLITE EFFLUX PUMP-RELATED"/>
    <property type="match status" value="1"/>
</dbReference>
<feature type="transmembrane region" description="Helical" evidence="5">
    <location>
        <begin position="122"/>
        <end position="141"/>
    </location>
</feature>
<dbReference type="KEGG" id="xbc:ELE36_05710"/>
<dbReference type="InterPro" id="IPR037185">
    <property type="entry name" value="EmrE-like"/>
</dbReference>
<dbReference type="OrthoDB" id="9810556at2"/>
<feature type="transmembrane region" description="Helical" evidence="5">
    <location>
        <begin position="240"/>
        <end position="257"/>
    </location>
</feature>
<name>A0A411HHA6_9GAMM</name>
<feature type="domain" description="EamA" evidence="6">
    <location>
        <begin position="153"/>
        <end position="282"/>
    </location>
</feature>
<keyword evidence="8" id="KW-1185">Reference proteome</keyword>
<feature type="transmembrane region" description="Helical" evidence="5">
    <location>
        <begin position="263"/>
        <end position="282"/>
    </location>
</feature>
<dbReference type="Pfam" id="PF00892">
    <property type="entry name" value="EamA"/>
    <property type="match status" value="2"/>
</dbReference>
<protein>
    <submittedName>
        <fullName evidence="7">EamA/RhaT family transporter</fullName>
    </submittedName>
</protein>
<evidence type="ECO:0000313" key="8">
    <source>
        <dbReference type="Proteomes" id="UP000291562"/>
    </source>
</evidence>
<feature type="transmembrane region" description="Helical" evidence="5">
    <location>
        <begin position="206"/>
        <end position="228"/>
    </location>
</feature>
<sequence length="305" mass="32399">MNLSTIVRLLLLGMIWGSSFIFQRITVPVLGVGITAAGRVLLGALVIQLLRRSLAQPLLWRARWKDYLIVGALTAGVPLLLFAVAARQLPAGYSAVLNSTTPMFTVLLLWATQQQRPSTSKLAGVLAGVLGVAVLARFGVVETNIDTMLAFGAALAASALYAIGAVESRRRFASNEPMAIAAGTQTAAALILSPMLFTSVPTQWPTLIPIIALLVLGLLCTGVAYALYFRLLRDVGSERATTVTFLVPVFAQLWGSLFLGESLAWPSVLGLVLVLLAVALVFERVPGLRPKAAIVLSNAVVTKQI</sequence>
<evidence type="ECO:0000256" key="1">
    <source>
        <dbReference type="ARBA" id="ARBA00004141"/>
    </source>
</evidence>
<evidence type="ECO:0000256" key="5">
    <source>
        <dbReference type="SAM" id="Phobius"/>
    </source>
</evidence>
<evidence type="ECO:0000256" key="4">
    <source>
        <dbReference type="ARBA" id="ARBA00023136"/>
    </source>
</evidence>
<dbReference type="EMBL" id="CP035704">
    <property type="protein sequence ID" value="QBB69902.1"/>
    <property type="molecule type" value="Genomic_DNA"/>
</dbReference>
<feature type="transmembrane region" description="Helical" evidence="5">
    <location>
        <begin position="147"/>
        <end position="166"/>
    </location>
</feature>
<evidence type="ECO:0000259" key="6">
    <source>
        <dbReference type="Pfam" id="PF00892"/>
    </source>
</evidence>
<dbReference type="AlphaFoldDB" id="A0A411HHA6"/>
<feature type="transmembrane region" description="Helical" evidence="5">
    <location>
        <begin position="27"/>
        <end position="47"/>
    </location>
</feature>
<evidence type="ECO:0000256" key="2">
    <source>
        <dbReference type="ARBA" id="ARBA00022692"/>
    </source>
</evidence>
<proteinExistence type="predicted"/>
<feature type="transmembrane region" description="Helical" evidence="5">
    <location>
        <begin position="91"/>
        <end position="110"/>
    </location>
</feature>
<feature type="transmembrane region" description="Helical" evidence="5">
    <location>
        <begin position="67"/>
        <end position="85"/>
    </location>
</feature>
<feature type="domain" description="EamA" evidence="6">
    <location>
        <begin position="6"/>
        <end position="135"/>
    </location>
</feature>
<gene>
    <name evidence="7" type="ORF">ELE36_05710</name>
</gene>
<accession>A0A411HHA6</accession>
<dbReference type="PANTHER" id="PTHR32322">
    <property type="entry name" value="INNER MEMBRANE TRANSPORTER"/>
    <property type="match status" value="1"/>
</dbReference>
<feature type="transmembrane region" description="Helical" evidence="5">
    <location>
        <begin position="178"/>
        <end position="200"/>
    </location>
</feature>
<dbReference type="InterPro" id="IPR050638">
    <property type="entry name" value="AA-Vitamin_Transporters"/>
</dbReference>
<evidence type="ECO:0000256" key="3">
    <source>
        <dbReference type="ARBA" id="ARBA00022989"/>
    </source>
</evidence>
<dbReference type="RefSeq" id="WP_129832161.1">
    <property type="nucleotide sequence ID" value="NZ_CP035704.1"/>
</dbReference>
<dbReference type="Gene3D" id="1.10.3730.20">
    <property type="match status" value="1"/>
</dbReference>
<evidence type="ECO:0000313" key="7">
    <source>
        <dbReference type="EMBL" id="QBB69902.1"/>
    </source>
</evidence>
<organism evidence="7 8">
    <name type="scientific">Pseudolysobacter antarcticus</name>
    <dbReference type="NCBI Taxonomy" id="2511995"/>
    <lineage>
        <taxon>Bacteria</taxon>
        <taxon>Pseudomonadati</taxon>
        <taxon>Pseudomonadota</taxon>
        <taxon>Gammaproteobacteria</taxon>
        <taxon>Lysobacterales</taxon>
        <taxon>Rhodanobacteraceae</taxon>
        <taxon>Pseudolysobacter</taxon>
    </lineage>
</organism>
<dbReference type="InterPro" id="IPR000620">
    <property type="entry name" value="EamA_dom"/>
</dbReference>
<comment type="subcellular location">
    <subcellularLocation>
        <location evidence="1">Membrane</location>
        <topology evidence="1">Multi-pass membrane protein</topology>
    </subcellularLocation>
</comment>
<keyword evidence="2 5" id="KW-0812">Transmembrane</keyword>
<keyword evidence="3 5" id="KW-1133">Transmembrane helix</keyword>
<keyword evidence="4 5" id="KW-0472">Membrane</keyword>
<reference evidence="7 8" key="1">
    <citation type="submission" date="2019-01" db="EMBL/GenBank/DDBJ databases">
        <title>Pseudolysobacter antarctica gen. nov., sp. nov., isolated from Fildes Peninsula, Antarctica.</title>
        <authorList>
            <person name="Wei Z."/>
            <person name="Peng F."/>
        </authorList>
    </citation>
    <scope>NUCLEOTIDE SEQUENCE [LARGE SCALE GENOMIC DNA]</scope>
    <source>
        <strain evidence="7 8">AQ6-296</strain>
    </source>
</reference>